<evidence type="ECO:0000313" key="3">
    <source>
        <dbReference type="Proteomes" id="UP000198251"/>
    </source>
</evidence>
<dbReference type="EMBL" id="LT607733">
    <property type="protein sequence ID" value="SCG16379.1"/>
    <property type="molecule type" value="Genomic_DNA"/>
</dbReference>
<evidence type="ECO:0000256" key="1">
    <source>
        <dbReference type="SAM" id="Phobius"/>
    </source>
</evidence>
<keyword evidence="1" id="KW-0472">Membrane</keyword>
<keyword evidence="3" id="KW-1185">Reference proteome</keyword>
<dbReference type="InterPro" id="IPR027417">
    <property type="entry name" value="P-loop_NTPase"/>
</dbReference>
<feature type="transmembrane region" description="Helical" evidence="1">
    <location>
        <begin position="148"/>
        <end position="168"/>
    </location>
</feature>
<organism evidence="2 3">
    <name type="scientific">Micromonospora echinofusca</name>
    <dbReference type="NCBI Taxonomy" id="47858"/>
    <lineage>
        <taxon>Bacteria</taxon>
        <taxon>Bacillati</taxon>
        <taxon>Actinomycetota</taxon>
        <taxon>Actinomycetes</taxon>
        <taxon>Micromonosporales</taxon>
        <taxon>Micromonosporaceae</taxon>
        <taxon>Micromonospora</taxon>
    </lineage>
</organism>
<feature type="transmembrane region" description="Helical" evidence="1">
    <location>
        <begin position="33"/>
        <end position="54"/>
    </location>
</feature>
<keyword evidence="1" id="KW-1133">Transmembrane helix</keyword>
<keyword evidence="1" id="KW-0812">Transmembrane</keyword>
<dbReference type="RefSeq" id="WP_089000280.1">
    <property type="nucleotide sequence ID" value="NZ_LT607733.1"/>
</dbReference>
<accession>A0A1C5G922</accession>
<sequence length="532" mass="57478">MSAPAVVVLVVLGCLVSIAYILAAVTVAPVVVYCLLAGLLAGAVLGLAEATRVLGALVDPPRVRTPHDEFRARPAGPLRSYRRDYAWPHYAVRQAGYDLRHVVERCYERVIGWWRAGWRALPRLPRYHVRALEALDGVAETETNPSRAWSVALAWPLLAVPCAALVGVTVGTLAVLVLLAVVVAVVTATSWLLGAAAAGALRAADWRWRAAWRTDTCCPRCYFLVELPVFVCPGGHADLAPAPPGSWRHRLLRPDSQGLWRRRCGCGVSLPARQSSAGARLSARCPKCDSPLAAGTGRATEIRVAVFGAPDAGKTTLVDAVVDRLSVRFPPDRCAVDRPVPGGRDSTRVVGVALQAQRAPQRVQVFDAPGRSLVDREVCASYGFLDETRNFMFVLDPLSLPALRRRVAEAPAHLVPAVRVARHDVADSYEAVVVGLRHRGVATERCRLAFVVSKADLLGLLPGVVAPADDSAAVRRWLAGHGLDHLLTAVGRDFAEVRFFLHGTVDPPPSDPLLWLLRGERVLRREVAGALR</sequence>
<feature type="transmembrane region" description="Helical" evidence="1">
    <location>
        <begin position="174"/>
        <end position="201"/>
    </location>
</feature>
<dbReference type="SUPFAM" id="SSF52540">
    <property type="entry name" value="P-loop containing nucleoside triphosphate hydrolases"/>
    <property type="match status" value="1"/>
</dbReference>
<proteinExistence type="predicted"/>
<name>A0A1C5G922_MICEH</name>
<dbReference type="AlphaFoldDB" id="A0A1C5G922"/>
<dbReference type="Gene3D" id="3.40.50.300">
    <property type="entry name" value="P-loop containing nucleotide triphosphate hydrolases"/>
    <property type="match status" value="1"/>
</dbReference>
<reference evidence="2 3" key="1">
    <citation type="submission" date="2016-06" db="EMBL/GenBank/DDBJ databases">
        <authorList>
            <person name="Kjaerup R.B."/>
            <person name="Dalgaard T.S."/>
            <person name="Juul-Madsen H.R."/>
        </authorList>
    </citation>
    <scope>NUCLEOTIDE SEQUENCE [LARGE SCALE GENOMIC DNA]</scope>
    <source>
        <strain evidence="2 3">DSM 43913</strain>
    </source>
</reference>
<gene>
    <name evidence="2" type="ORF">GA0070610_2641</name>
</gene>
<evidence type="ECO:0000313" key="2">
    <source>
        <dbReference type="EMBL" id="SCG16379.1"/>
    </source>
</evidence>
<protein>
    <submittedName>
        <fullName evidence="2">Uncharacterized protein</fullName>
    </submittedName>
</protein>
<dbReference type="GeneID" id="95802442"/>
<dbReference type="Proteomes" id="UP000198251">
    <property type="component" value="Chromosome I"/>
</dbReference>